<reference evidence="2 3" key="1">
    <citation type="journal article" date="2016" name="Nat. Commun.">
        <title>Thousands of microbial genomes shed light on interconnected biogeochemical processes in an aquifer system.</title>
        <authorList>
            <person name="Anantharaman K."/>
            <person name="Brown C.T."/>
            <person name="Hug L.A."/>
            <person name="Sharon I."/>
            <person name="Castelle C.J."/>
            <person name="Probst A.J."/>
            <person name="Thomas B.C."/>
            <person name="Singh A."/>
            <person name="Wilkins M.J."/>
            <person name="Karaoz U."/>
            <person name="Brodie E.L."/>
            <person name="Williams K.H."/>
            <person name="Hubbard S.S."/>
            <person name="Banfield J.F."/>
        </authorList>
    </citation>
    <scope>NUCLEOTIDE SEQUENCE [LARGE SCALE GENOMIC DNA]</scope>
</reference>
<sequence length="222" mass="25521">MTKENETIKGPATQEFVAIDEIREGIIILKNGGLRAVLMCGSRNLELESIDSQNAVISAYADFVNSFDWPIQIIIHSRKLDINPYLNMLEEKLKTQKNELLKIQTAEYIDFIRNFTTLADIMIKKFYVGIPFDPIESKTEGPIEKITSLLPKTQSKNILSEEKFKEYRSQLLQRVEHTILTLAHVGIKASQLQTDELVELFYNLYNPEELEMKGIQLSNQIQ</sequence>
<accession>A0A1F5B247</accession>
<proteinExistence type="predicted"/>
<evidence type="ECO:0000313" key="2">
    <source>
        <dbReference type="EMBL" id="OGD24701.1"/>
    </source>
</evidence>
<comment type="caution">
    <text evidence="2">The sequence shown here is derived from an EMBL/GenBank/DDBJ whole genome shotgun (WGS) entry which is preliminary data.</text>
</comment>
<organism evidence="2 3">
    <name type="scientific">Candidatus Azambacteria bacterium RIFCSPHIGHO2_01_FULL_40_24</name>
    <dbReference type="NCBI Taxonomy" id="1797301"/>
    <lineage>
        <taxon>Bacteria</taxon>
        <taxon>Candidatus Azamiibacteriota</taxon>
    </lineage>
</organism>
<protein>
    <recommendedName>
        <fullName evidence="1">TraC-like domain-containing protein</fullName>
    </recommendedName>
</protein>
<gene>
    <name evidence="2" type="ORF">A2819_03120</name>
</gene>
<name>A0A1F5B247_9BACT</name>
<evidence type="ECO:0000259" key="1">
    <source>
        <dbReference type="Pfam" id="PF26593"/>
    </source>
</evidence>
<feature type="domain" description="TraC-like" evidence="1">
    <location>
        <begin position="30"/>
        <end position="205"/>
    </location>
</feature>
<dbReference type="Proteomes" id="UP000176431">
    <property type="component" value="Unassembled WGS sequence"/>
</dbReference>
<dbReference type="Pfam" id="PF26593">
    <property type="entry name" value="TraC-like"/>
    <property type="match status" value="1"/>
</dbReference>
<evidence type="ECO:0000313" key="3">
    <source>
        <dbReference type="Proteomes" id="UP000176431"/>
    </source>
</evidence>
<dbReference type="InterPro" id="IPR058596">
    <property type="entry name" value="TraC-like_dom"/>
</dbReference>
<dbReference type="EMBL" id="MEYK01000036">
    <property type="protein sequence ID" value="OGD24701.1"/>
    <property type="molecule type" value="Genomic_DNA"/>
</dbReference>
<dbReference type="AlphaFoldDB" id="A0A1F5B247"/>